<organism evidence="2 3">
    <name type="scientific">Legionella feeleii</name>
    <dbReference type="NCBI Taxonomy" id="453"/>
    <lineage>
        <taxon>Bacteria</taxon>
        <taxon>Pseudomonadati</taxon>
        <taxon>Pseudomonadota</taxon>
        <taxon>Gammaproteobacteria</taxon>
        <taxon>Legionellales</taxon>
        <taxon>Legionellaceae</taxon>
        <taxon>Legionella</taxon>
    </lineage>
</organism>
<dbReference type="PANTHER" id="PTHR30303">
    <property type="entry name" value="HYDROGENASE ISOENZYMES FORMATION PROTEIN HYPE"/>
    <property type="match status" value="1"/>
</dbReference>
<evidence type="ECO:0000313" key="2">
    <source>
        <dbReference type="EMBL" id="STX37449.1"/>
    </source>
</evidence>
<reference evidence="2 3" key="1">
    <citation type="submission" date="2018-06" db="EMBL/GenBank/DDBJ databases">
        <authorList>
            <consortium name="Pathogen Informatics"/>
            <person name="Doyle S."/>
        </authorList>
    </citation>
    <scope>NUCLEOTIDE SEQUENCE [LARGE SCALE GENOMIC DNA]</scope>
    <source>
        <strain evidence="2 3">NCTC11978</strain>
    </source>
</reference>
<protein>
    <submittedName>
        <fullName evidence="2">Hydrogenase expression/formation protein HypE</fullName>
    </submittedName>
</protein>
<dbReference type="GO" id="GO:0051604">
    <property type="term" value="P:protein maturation"/>
    <property type="evidence" value="ECO:0007669"/>
    <property type="project" value="TreeGrafter"/>
</dbReference>
<dbReference type="EMBL" id="UGNY01000001">
    <property type="protein sequence ID" value="STX37449.1"/>
    <property type="molecule type" value="Genomic_DNA"/>
</dbReference>
<sequence length="124" mass="13326">METISQRRVAGPKLNIKNGIIDLSHGSGGRAMVQLINEIFLPAFNNPWLAQKNDQACFSVESGRMVMSTDAHVISPLFFPGGNIGSLSVHGTINDIAMAGAKPLYLSASFILEEGFPLADLKKL</sequence>
<dbReference type="PANTHER" id="PTHR30303:SF0">
    <property type="entry name" value="CARBAMOYL DEHYDRATASE HYPE"/>
    <property type="match status" value="1"/>
</dbReference>
<dbReference type="InterPro" id="IPR011854">
    <property type="entry name" value="HypE"/>
</dbReference>
<evidence type="ECO:0000259" key="1">
    <source>
        <dbReference type="Pfam" id="PF00586"/>
    </source>
</evidence>
<dbReference type="InterPro" id="IPR036921">
    <property type="entry name" value="PurM-like_N_sf"/>
</dbReference>
<accession>A0A378IQP8</accession>
<dbReference type="Gene3D" id="3.30.1330.10">
    <property type="entry name" value="PurM-like, N-terminal domain"/>
    <property type="match status" value="1"/>
</dbReference>
<dbReference type="AlphaFoldDB" id="A0A378IQP8"/>
<dbReference type="Pfam" id="PF00586">
    <property type="entry name" value="AIRS"/>
    <property type="match status" value="1"/>
</dbReference>
<feature type="domain" description="PurM-like N-terminal" evidence="1">
    <location>
        <begin position="53"/>
        <end position="115"/>
    </location>
</feature>
<name>A0A378IQP8_9GAMM</name>
<gene>
    <name evidence="2" type="primary">hypE_1</name>
    <name evidence="2" type="ORF">NCTC11978_00616</name>
</gene>
<evidence type="ECO:0000313" key="3">
    <source>
        <dbReference type="Proteomes" id="UP000254033"/>
    </source>
</evidence>
<dbReference type="InterPro" id="IPR016188">
    <property type="entry name" value="PurM-like_N"/>
</dbReference>
<dbReference type="Proteomes" id="UP000254033">
    <property type="component" value="Unassembled WGS sequence"/>
</dbReference>
<dbReference type="SUPFAM" id="SSF55326">
    <property type="entry name" value="PurM N-terminal domain-like"/>
    <property type="match status" value="1"/>
</dbReference>
<proteinExistence type="predicted"/>